<feature type="region of interest" description="Disordered" evidence="1">
    <location>
        <begin position="220"/>
        <end position="264"/>
    </location>
</feature>
<proteinExistence type="predicted"/>
<dbReference type="EMBL" id="PQXK01000066">
    <property type="protein sequence ID" value="TGO38864.1"/>
    <property type="molecule type" value="Genomic_DNA"/>
</dbReference>
<evidence type="ECO:0000313" key="2">
    <source>
        <dbReference type="EMBL" id="TGO38864.1"/>
    </source>
</evidence>
<accession>A0A4Z1GPL2</accession>
<evidence type="ECO:0000313" key="3">
    <source>
        <dbReference type="Proteomes" id="UP000297814"/>
    </source>
</evidence>
<protein>
    <submittedName>
        <fullName evidence="2">Uncharacterized protein</fullName>
    </submittedName>
</protein>
<comment type="caution">
    <text evidence="2">The sequence shown here is derived from an EMBL/GenBank/DDBJ whole genome shotgun (WGS) entry which is preliminary data.</text>
</comment>
<gene>
    <name evidence="2" type="ORF">BHYA_0066g00530</name>
</gene>
<feature type="compositionally biased region" description="Polar residues" evidence="1">
    <location>
        <begin position="304"/>
        <end position="313"/>
    </location>
</feature>
<organism evidence="2 3">
    <name type="scientific">Botrytis hyacinthi</name>
    <dbReference type="NCBI Taxonomy" id="278943"/>
    <lineage>
        <taxon>Eukaryota</taxon>
        <taxon>Fungi</taxon>
        <taxon>Dikarya</taxon>
        <taxon>Ascomycota</taxon>
        <taxon>Pezizomycotina</taxon>
        <taxon>Leotiomycetes</taxon>
        <taxon>Helotiales</taxon>
        <taxon>Sclerotiniaceae</taxon>
        <taxon>Botrytis</taxon>
    </lineage>
</organism>
<evidence type="ECO:0000256" key="1">
    <source>
        <dbReference type="SAM" id="MobiDB-lite"/>
    </source>
</evidence>
<feature type="region of interest" description="Disordered" evidence="1">
    <location>
        <begin position="292"/>
        <end position="334"/>
    </location>
</feature>
<name>A0A4Z1GPL2_9HELO</name>
<reference evidence="2 3" key="1">
    <citation type="submission" date="2017-12" db="EMBL/GenBank/DDBJ databases">
        <title>Comparative genomics of Botrytis spp.</title>
        <authorList>
            <person name="Valero-Jimenez C.A."/>
            <person name="Tapia P."/>
            <person name="Veloso J."/>
            <person name="Silva-Moreno E."/>
            <person name="Staats M."/>
            <person name="Valdes J.H."/>
            <person name="Van Kan J.A.L."/>
        </authorList>
    </citation>
    <scope>NUCLEOTIDE SEQUENCE [LARGE SCALE GENOMIC DNA]</scope>
    <source>
        <strain evidence="2 3">Bh0001</strain>
    </source>
</reference>
<feature type="region of interest" description="Disordered" evidence="1">
    <location>
        <begin position="148"/>
        <end position="187"/>
    </location>
</feature>
<keyword evidence="3" id="KW-1185">Reference proteome</keyword>
<dbReference type="Proteomes" id="UP000297814">
    <property type="component" value="Unassembled WGS sequence"/>
</dbReference>
<sequence>MPRMLDLPVYYTDVQWRALKSKARNNHPSITTRNAEIIMETIRVYDAILKDKDPKPLPEFADSITYDKRQVNKFVLYDRHTKHHHITVMSPCYLPKRRPDARVGKVPKQIDTIIKPTRDSRGCTFGFIRGPEVAVVEEEKEAEELTVGENKTVGGKKVSTKESGPAGKKTLAERKRSSRLKSKLSASDDFVRRSSRRIGGAAAVSADVDMVAGTPEAETFSREMSKLADYNSPGSKEDSSEGDELASDLNFINGPPIPYKSPYSRPKLDYQSPYAPIPDAYGNVASRETTISAPRTITPDAEDNSPSRQTSRSAPHVLIPHAGNNFPSRDDTISDPRAVIPEIDEKFPSRQTTVSAPRTVISDVEDNLASGDTTISYLSQ</sequence>
<dbReference type="AlphaFoldDB" id="A0A4Z1GPL2"/>